<proteinExistence type="predicted"/>
<dbReference type="EMBL" id="JACIET010000012">
    <property type="protein sequence ID" value="MBB4014976.1"/>
    <property type="molecule type" value="Genomic_DNA"/>
</dbReference>
<reference evidence="1 2" key="1">
    <citation type="submission" date="2020-08" db="EMBL/GenBank/DDBJ databases">
        <title>Genomic Encyclopedia of Type Strains, Phase IV (KMG-IV): sequencing the most valuable type-strain genomes for metagenomic binning, comparative biology and taxonomic classification.</title>
        <authorList>
            <person name="Goeker M."/>
        </authorList>
    </citation>
    <scope>NUCLEOTIDE SEQUENCE [LARGE SCALE GENOMIC DNA]</scope>
    <source>
        <strain evidence="1 2">DSM 106739</strain>
    </source>
</reference>
<sequence length="44" mass="4865">MGSMALSAPYSVTPNKSVNGTPKCCAFWFPSLRSGARYVQRYAY</sequence>
<keyword evidence="2" id="KW-1185">Reference proteome</keyword>
<evidence type="ECO:0000313" key="1">
    <source>
        <dbReference type="EMBL" id="MBB4014976.1"/>
    </source>
</evidence>
<evidence type="ECO:0000313" key="2">
    <source>
        <dbReference type="Proteomes" id="UP000561045"/>
    </source>
</evidence>
<dbReference type="AlphaFoldDB" id="A0A840BW06"/>
<organism evidence="1 2">
    <name type="scientific">Niveibacterium umoris</name>
    <dbReference type="NCBI Taxonomy" id="1193620"/>
    <lineage>
        <taxon>Bacteria</taxon>
        <taxon>Pseudomonadati</taxon>
        <taxon>Pseudomonadota</taxon>
        <taxon>Betaproteobacteria</taxon>
        <taxon>Rhodocyclales</taxon>
        <taxon>Rhodocyclaceae</taxon>
        <taxon>Niveibacterium</taxon>
    </lineage>
</organism>
<gene>
    <name evidence="1" type="ORF">GGR36_004344</name>
</gene>
<dbReference type="Proteomes" id="UP000561045">
    <property type="component" value="Unassembled WGS sequence"/>
</dbReference>
<name>A0A840BW06_9RHOO</name>
<protein>
    <submittedName>
        <fullName evidence="1">Uncharacterized protein</fullName>
    </submittedName>
</protein>
<comment type="caution">
    <text evidence="1">The sequence shown here is derived from an EMBL/GenBank/DDBJ whole genome shotgun (WGS) entry which is preliminary data.</text>
</comment>
<accession>A0A840BW06</accession>